<comment type="caution">
    <text evidence="2">The sequence shown here is derived from an EMBL/GenBank/DDBJ whole genome shotgun (WGS) entry which is preliminary data.</text>
</comment>
<dbReference type="InterPro" id="IPR036412">
    <property type="entry name" value="HAD-like_sf"/>
</dbReference>
<keyword evidence="3" id="KW-1185">Reference proteome</keyword>
<dbReference type="AlphaFoldDB" id="M7MYG0"/>
<dbReference type="Gene3D" id="3.40.50.1000">
    <property type="entry name" value="HAD superfamily/HAD-like"/>
    <property type="match status" value="1"/>
</dbReference>
<proteinExistence type="predicted"/>
<evidence type="ECO:0000313" key="2">
    <source>
        <dbReference type="EMBL" id="EMR00092.1"/>
    </source>
</evidence>
<accession>M7MYG0</accession>
<dbReference type="eggNOG" id="COG0561">
    <property type="taxonomic scope" value="Bacteria"/>
</dbReference>
<dbReference type="STRING" id="1276920.ADIAG_00099"/>
<dbReference type="Gene3D" id="3.30.1240.10">
    <property type="match status" value="1"/>
</dbReference>
<evidence type="ECO:0000256" key="1">
    <source>
        <dbReference type="SAM" id="MobiDB-lite"/>
    </source>
</evidence>
<sequence length="329" mass="35503">MGGVPGLSGDSVPAPSDGRIEGMPTTPPFALLLDVDGPIASPVTRDVDPKIIALLLELAQAQIPVIFNTGRSDDFIKNEVMEPMIAAGFPPSLKIHAICEKGATWFTFDDTGAGELHVDHELAVPENYAEEIRSLVASSFDNHMFFDETKRAMVSVEQNLDADNADYRRVQLEFDAAAVEAMIRLGLGVEHLDRTVPDSGDVIEYRVDPTIISTDIESVALSKDLGARRALDLLAADGIVPAAWFTVGDSRTDYAMADWLASNGHEVSHVDVRPDDGIPAGKPYPVLTAQDLGLGTEVIHDEAGLAFLRHWRDRIHTGRSAVAISQSSV</sequence>
<evidence type="ECO:0008006" key="4">
    <source>
        <dbReference type="Google" id="ProtNLM"/>
    </source>
</evidence>
<dbReference type="PATRIC" id="fig|1276920.7.peg.95"/>
<name>M7MYG0_9MICC</name>
<organism evidence="2 3">
    <name type="scientific">Paeniglutamicibacter gangotriensis Lz1y</name>
    <dbReference type="NCBI Taxonomy" id="1276920"/>
    <lineage>
        <taxon>Bacteria</taxon>
        <taxon>Bacillati</taxon>
        <taxon>Actinomycetota</taxon>
        <taxon>Actinomycetes</taxon>
        <taxon>Micrococcales</taxon>
        <taxon>Micrococcaceae</taxon>
        <taxon>Paeniglutamicibacter</taxon>
    </lineage>
</organism>
<reference evidence="2 3" key="1">
    <citation type="journal article" date="2013" name="Genome Announc.">
        <title>Draft Genome Sequence of Arthrobacter gangotriensis Strain Lz1yT, Isolated from a Penguin Rookery Soil Sample Collected in Antarctica, near the Indian Station Dakshin Gangotri.</title>
        <authorList>
            <person name="Shivaji S."/>
            <person name="Ara S."/>
            <person name="Bandi S."/>
            <person name="Singh A."/>
            <person name="Kumar Pinnaka A."/>
        </authorList>
    </citation>
    <scope>NUCLEOTIDE SEQUENCE [LARGE SCALE GENOMIC DNA]</scope>
    <source>
        <strain evidence="2 3">Lz1y</strain>
    </source>
</reference>
<evidence type="ECO:0000313" key="3">
    <source>
        <dbReference type="Proteomes" id="UP000012015"/>
    </source>
</evidence>
<dbReference type="InterPro" id="IPR023214">
    <property type="entry name" value="HAD_sf"/>
</dbReference>
<dbReference type="Proteomes" id="UP000012015">
    <property type="component" value="Unassembled WGS sequence"/>
</dbReference>
<dbReference type="SUPFAM" id="SSF56784">
    <property type="entry name" value="HAD-like"/>
    <property type="match status" value="1"/>
</dbReference>
<feature type="region of interest" description="Disordered" evidence="1">
    <location>
        <begin position="1"/>
        <end position="23"/>
    </location>
</feature>
<gene>
    <name evidence="2" type="ORF">ADIAG_00099</name>
</gene>
<dbReference type="EMBL" id="AOCK01000001">
    <property type="protein sequence ID" value="EMR00092.1"/>
    <property type="molecule type" value="Genomic_DNA"/>
</dbReference>
<protein>
    <recommendedName>
        <fullName evidence="4">Hydroxymethylpyrimidine pyrophosphatase-like HAD family hydrolase</fullName>
    </recommendedName>
</protein>